<dbReference type="SUPFAM" id="SSF51445">
    <property type="entry name" value="(Trans)glycosidases"/>
    <property type="match status" value="1"/>
</dbReference>
<keyword evidence="2" id="KW-0732">Signal</keyword>
<dbReference type="GO" id="GO:0016020">
    <property type="term" value="C:membrane"/>
    <property type="evidence" value="ECO:0007669"/>
    <property type="project" value="InterPro"/>
</dbReference>
<dbReference type="AlphaFoldDB" id="A0AA35S5B1"/>
<comment type="similarity">
    <text evidence="1">Belongs to the glycosyl hydrolase 79 family.</text>
</comment>
<dbReference type="PANTHER" id="PTHR46145:SF4">
    <property type="entry name" value="HEPARANASE"/>
    <property type="match status" value="1"/>
</dbReference>
<name>A0AA35S5B1_GEOBA</name>
<dbReference type="GO" id="GO:0016798">
    <property type="term" value="F:hydrolase activity, acting on glycosyl bonds"/>
    <property type="evidence" value="ECO:0007669"/>
    <property type="project" value="InterPro"/>
</dbReference>
<gene>
    <name evidence="3" type="ORF">GBAR_LOCUS13835</name>
</gene>
<organism evidence="3 4">
    <name type="scientific">Geodia barretti</name>
    <name type="common">Barrett's horny sponge</name>
    <dbReference type="NCBI Taxonomy" id="519541"/>
    <lineage>
        <taxon>Eukaryota</taxon>
        <taxon>Metazoa</taxon>
        <taxon>Porifera</taxon>
        <taxon>Demospongiae</taxon>
        <taxon>Heteroscleromorpha</taxon>
        <taxon>Tetractinellida</taxon>
        <taxon>Astrophorina</taxon>
        <taxon>Geodiidae</taxon>
        <taxon>Geodia</taxon>
    </lineage>
</organism>
<evidence type="ECO:0000256" key="1">
    <source>
        <dbReference type="ARBA" id="ARBA00009800"/>
    </source>
</evidence>
<evidence type="ECO:0000256" key="2">
    <source>
        <dbReference type="SAM" id="SignalP"/>
    </source>
</evidence>
<feature type="signal peptide" evidence="2">
    <location>
        <begin position="1"/>
        <end position="19"/>
    </location>
</feature>
<dbReference type="GO" id="GO:0031012">
    <property type="term" value="C:extracellular matrix"/>
    <property type="evidence" value="ECO:0007669"/>
    <property type="project" value="TreeGrafter"/>
</dbReference>
<proteinExistence type="inferred from homology"/>
<feature type="chain" id="PRO_5041445039" evidence="2">
    <location>
        <begin position="20"/>
        <end position="421"/>
    </location>
</feature>
<reference evidence="3" key="1">
    <citation type="submission" date="2023-03" db="EMBL/GenBank/DDBJ databases">
        <authorList>
            <person name="Steffen K."/>
            <person name="Cardenas P."/>
        </authorList>
    </citation>
    <scope>NUCLEOTIDE SEQUENCE</scope>
</reference>
<evidence type="ECO:0000313" key="4">
    <source>
        <dbReference type="Proteomes" id="UP001174909"/>
    </source>
</evidence>
<evidence type="ECO:0000313" key="3">
    <source>
        <dbReference type="EMBL" id="CAI8023720.1"/>
    </source>
</evidence>
<sequence length="421" mass="46924">MTRVCGFLFSLILVCGGVCKDISEEWRLQNICPGSGRLCARIHEVQARIEQKLPTQGKRKLTIDQIVLNVSAPISEVDPQFLSVTIDAGDISRNWSGITFTAQRIINMARGLTPAMLRVGGTSGDFLIFNSSTEETVQRTNFTMTPQQWDEVNKFVETVGWDFVFGLNALLRTPYPNGSWDSDNARMLLSYSTSRNYTVQWELGNEPDLWGTPIPAADHAKDFLTLQDLVVQEKTLGQMLVGPDVAEILDYFTKFIESLPHGLLNATTYHHYYGRGDEAKLSQCYDVEVLDSFIHEAVSFQASSVALQPKASMWLGETSSFSGGGAPSISDTFVAGFMWLDKLGIAAVIGHKRVFRQDFIGGSYSLLDAEQNPLPDYWLSLLYKKLVGTRVLFVKDSLELGRQLRIYAHCAKPPAGFPVWL</sequence>
<dbReference type="Gene3D" id="3.20.20.80">
    <property type="entry name" value="Glycosidases"/>
    <property type="match status" value="1"/>
</dbReference>
<dbReference type="InterPro" id="IPR017853">
    <property type="entry name" value="GH"/>
</dbReference>
<dbReference type="PANTHER" id="PTHR46145">
    <property type="entry name" value="HEPARANASE"/>
    <property type="match status" value="1"/>
</dbReference>
<dbReference type="Proteomes" id="UP001174909">
    <property type="component" value="Unassembled WGS sequence"/>
</dbReference>
<keyword evidence="4" id="KW-1185">Reference proteome</keyword>
<dbReference type="InterPro" id="IPR005199">
    <property type="entry name" value="Glyco_hydro_79"/>
</dbReference>
<dbReference type="Pfam" id="PF03662">
    <property type="entry name" value="Glyco_hydro_79n"/>
    <property type="match status" value="1"/>
</dbReference>
<dbReference type="EMBL" id="CASHTH010002027">
    <property type="protein sequence ID" value="CAI8023720.1"/>
    <property type="molecule type" value="Genomic_DNA"/>
</dbReference>
<accession>A0AA35S5B1</accession>
<protein>
    <submittedName>
        <fullName evidence="3">Heparanase</fullName>
    </submittedName>
</protein>
<comment type="caution">
    <text evidence="3">The sequence shown here is derived from an EMBL/GenBank/DDBJ whole genome shotgun (WGS) entry which is preliminary data.</text>
</comment>
<dbReference type="GO" id="GO:0005615">
    <property type="term" value="C:extracellular space"/>
    <property type="evidence" value="ECO:0007669"/>
    <property type="project" value="TreeGrafter"/>
</dbReference>